<feature type="domain" description="Aminoglycoside phosphotransferase" evidence="1">
    <location>
        <begin position="22"/>
        <end position="281"/>
    </location>
</feature>
<dbReference type="InParanoid" id="A4DA39"/>
<dbReference type="AlphaFoldDB" id="A4DA39"/>
<reference evidence="2 3" key="1">
    <citation type="journal article" date="2005" name="Nature">
        <title>Genomic sequence of the pathogenic and allergenic filamentous fungus Aspergillus fumigatus.</title>
        <authorList>
            <person name="Nierman W.C."/>
            <person name="Pain A."/>
            <person name="Anderson M.J."/>
            <person name="Wortman J.R."/>
            <person name="Kim H.S."/>
            <person name="Arroyo J."/>
            <person name="Berriman M."/>
            <person name="Abe K."/>
            <person name="Archer D.B."/>
            <person name="Bermejo C."/>
            <person name="Bennett J."/>
            <person name="Bowyer P."/>
            <person name="Chen D."/>
            <person name="Collins M."/>
            <person name="Coulsen R."/>
            <person name="Davies R."/>
            <person name="Dyer P.S."/>
            <person name="Farman M."/>
            <person name="Fedorova N."/>
            <person name="Fedorova N."/>
            <person name="Feldblyum T.V."/>
            <person name="Fischer R."/>
            <person name="Fosker N."/>
            <person name="Fraser A."/>
            <person name="Garcia J.L."/>
            <person name="Garcia M.J."/>
            <person name="Goble A."/>
            <person name="Goldman G.H."/>
            <person name="Gomi K."/>
            <person name="Griffith-Jones S."/>
            <person name="Gwilliam R."/>
            <person name="Haas B."/>
            <person name="Haas H."/>
            <person name="Harris D."/>
            <person name="Horiuchi H."/>
            <person name="Huang J."/>
            <person name="Humphray S."/>
            <person name="Jimenez J."/>
            <person name="Keller N."/>
            <person name="Khouri H."/>
            <person name="Kitamoto K."/>
            <person name="Kobayashi T."/>
            <person name="Konzack S."/>
            <person name="Kulkarni R."/>
            <person name="Kumagai T."/>
            <person name="Lafon A."/>
            <person name="Latge J.P."/>
            <person name="Li W."/>
            <person name="Lord A."/>
            <person name="Lu C."/>
            <person name="Majoros W.H."/>
            <person name="May G.S."/>
            <person name="Miller B.L."/>
            <person name="Mohamoud Y."/>
            <person name="Molina M."/>
            <person name="Monod M."/>
            <person name="Mouyna I."/>
            <person name="Mulligan S."/>
            <person name="Murphy L."/>
            <person name="O'Neil S."/>
            <person name="Paulsen I."/>
            <person name="Penalva M.A."/>
            <person name="Pertea M."/>
            <person name="Price C."/>
            <person name="Pritchard B.L."/>
            <person name="Quail M.A."/>
            <person name="Rabbinowitsch E."/>
            <person name="Rawlins N."/>
            <person name="Rajandream M.A."/>
            <person name="Reichard U."/>
            <person name="Renauld H."/>
            <person name="Robson G.D."/>
            <person name="Rodriguez de Cordoba S."/>
            <person name="Rodriguez-Pena J.M."/>
            <person name="Ronning C.M."/>
            <person name="Rutter S."/>
            <person name="Salzberg S.L."/>
            <person name="Sanchez M."/>
            <person name="Sanchez-Ferrero J.C."/>
            <person name="Saunders D."/>
            <person name="Seeger K."/>
            <person name="Squares R."/>
            <person name="Squares S."/>
            <person name="Takeuchi M."/>
            <person name="Tekaia F."/>
            <person name="Turner G."/>
            <person name="Vazquez de Aldana C.R."/>
            <person name="Weidman J."/>
            <person name="White O."/>
            <person name="Woodward J."/>
            <person name="Yu J.H."/>
            <person name="Fraser C."/>
            <person name="Galagan J.E."/>
            <person name="Asai K."/>
            <person name="Machida M."/>
            <person name="Hall N."/>
            <person name="Barrell B."/>
            <person name="Denning D.W."/>
        </authorList>
    </citation>
    <scope>NUCLEOTIDE SEQUENCE [LARGE SCALE GENOMIC DNA]</scope>
    <source>
        <strain evidence="2 3">Af293</strain>
    </source>
</reference>
<protein>
    <submittedName>
        <fullName evidence="2">Phosphotransferase enzyme family protein</fullName>
    </submittedName>
</protein>
<dbReference type="HOGENOM" id="CLU_019189_9_1_1"/>
<dbReference type="SUPFAM" id="SSF56112">
    <property type="entry name" value="Protein kinase-like (PK-like)"/>
    <property type="match status" value="1"/>
</dbReference>
<dbReference type="OMA" id="TWREWME"/>
<proteinExistence type="predicted"/>
<dbReference type="RefSeq" id="XP_001481409.1">
    <property type="nucleotide sequence ID" value="XM_001481359.1"/>
</dbReference>
<gene>
    <name evidence="2" type="ORF">AFUA_8G05975</name>
</gene>
<evidence type="ECO:0000313" key="3">
    <source>
        <dbReference type="Proteomes" id="UP000002530"/>
    </source>
</evidence>
<dbReference type="GeneID" id="5077285"/>
<dbReference type="InterPro" id="IPR051035">
    <property type="entry name" value="Mito_inheritance_9"/>
</dbReference>
<evidence type="ECO:0000313" key="2">
    <source>
        <dbReference type="EMBL" id="EBA27227.1"/>
    </source>
</evidence>
<dbReference type="Gene3D" id="3.90.1200.10">
    <property type="match status" value="1"/>
</dbReference>
<dbReference type="KEGG" id="afm:AFUA_8G05975"/>
<dbReference type="eggNOG" id="ENOG502QV1E">
    <property type="taxonomic scope" value="Eukaryota"/>
</dbReference>
<dbReference type="FunCoup" id="A4DA39">
    <property type="interactions" value="15"/>
</dbReference>
<dbReference type="InterPro" id="IPR002575">
    <property type="entry name" value="Aminoglycoside_PTrfase"/>
</dbReference>
<keyword evidence="3" id="KW-1185">Reference proteome</keyword>
<comment type="caution">
    <text evidence="2">The sequence shown here is derived from an EMBL/GenBank/DDBJ whole genome shotgun (WGS) entry which is preliminary data.</text>
</comment>
<dbReference type="OrthoDB" id="2968323at2759"/>
<sequence length="446" mass="50775">MRATLPRFHRMLFSASPTRTSKPPHHGSYNKAFLLTMDDDVRVIAKIPNPYIPQKFVTASEVATLDFLRNEPGIPVPRVFAWSSKKDQPVGVEYIIMEKAAGNELSTSWPTMDISDKVDIVSRLADIQAKIAAVDFGCYGSLFYRGDIEGGFNVPGIADQFCIGPSCDIRFWEEERRFMNAFRGPWSSSEAYATDIARREKQWITRFAKPRHPADPLRQSDSQGSPDCHIKLLDKYLEVVPHLIPHPGQNRSVLWHSDLHLGNIFVKKNQIVSIIDWQGCSSLPVFHACRLPKFLNIHGPLLFDLPSATGLTPQEKEESLQRYQLTQLQRLYISKFCQIDNDVVSALSFPQALSRQQLIDFSGYTWEDDGLFLFREMMIRTWREWMEFTGQPQSSCPVTFGADELASHVAEGTSWEDRRELFSALGIPIGGWVHLEHFEAKVENNA</sequence>
<name>A4DA39_ASPFU</name>
<dbReference type="EMBL" id="AAHF01000013">
    <property type="protein sequence ID" value="EBA27227.1"/>
    <property type="molecule type" value="Genomic_DNA"/>
</dbReference>
<dbReference type="Pfam" id="PF01636">
    <property type="entry name" value="APH"/>
    <property type="match status" value="1"/>
</dbReference>
<dbReference type="VEuPathDB" id="FungiDB:Afu8g05975"/>
<dbReference type="PANTHER" id="PTHR36091">
    <property type="entry name" value="ALTERED INHERITANCE OF MITOCHONDRIA PROTEIN 9, MITOCHONDRIAL"/>
    <property type="match status" value="1"/>
</dbReference>
<accession>A4DA39</accession>
<dbReference type="Proteomes" id="UP000002530">
    <property type="component" value="Unassembled WGS sequence"/>
</dbReference>
<evidence type="ECO:0000259" key="1">
    <source>
        <dbReference type="Pfam" id="PF01636"/>
    </source>
</evidence>
<organism evidence="2 3">
    <name type="scientific">Aspergillus fumigatus (strain ATCC MYA-4609 / CBS 101355 / FGSC A1100 / Af293)</name>
    <name type="common">Neosartorya fumigata</name>
    <dbReference type="NCBI Taxonomy" id="330879"/>
    <lineage>
        <taxon>Eukaryota</taxon>
        <taxon>Fungi</taxon>
        <taxon>Dikarya</taxon>
        <taxon>Ascomycota</taxon>
        <taxon>Pezizomycotina</taxon>
        <taxon>Eurotiomycetes</taxon>
        <taxon>Eurotiomycetidae</taxon>
        <taxon>Eurotiales</taxon>
        <taxon>Aspergillaceae</taxon>
        <taxon>Aspergillus</taxon>
        <taxon>Aspergillus subgen. Fumigati</taxon>
    </lineage>
</organism>
<dbReference type="PANTHER" id="PTHR36091:SF2">
    <property type="entry name" value="AMINOGLYCOSIDE PHOSPHOTRANSFERASE DOMAIN-CONTAINING PROTEIN"/>
    <property type="match status" value="1"/>
</dbReference>
<dbReference type="InterPro" id="IPR011009">
    <property type="entry name" value="Kinase-like_dom_sf"/>
</dbReference>